<dbReference type="Proteomes" id="UP000315215">
    <property type="component" value="Chromosome"/>
</dbReference>
<feature type="transmembrane region" description="Helical" evidence="1">
    <location>
        <begin position="21"/>
        <end position="43"/>
    </location>
</feature>
<dbReference type="Pfam" id="PF06580">
    <property type="entry name" value="His_kinase"/>
    <property type="match status" value="1"/>
</dbReference>
<sequence>MCWWCPNMKWIRFKTLQKRLFAYYSIFFVTLLTAIAAILFFFYHNVTRENIINNQIQLNHAITNSINQELDTLNNFSMNLVYSNMVREHFKEKLSKAPNSPESYQDEFSEVTTLIDVILAVISSSQPAKQANIYDLNGKMVGAGEFNGQIIVNLKDRAWYEETMALHGNKYVSLLDNNQLFLMSRSEGKKHLALTRVFKNQNYVNQGIVEILQDADRFFRYPNELRSQNPNLEIYVLNQNNQQFYPYSEESTGQYYSNLISKHDFQDNQSYDVHDPQGTLKLLSYSTTDEMNWKVIVVQEKLDVFAYLSQLQKIFIILLASTLFVILIISYFVSKRVTKPLEYLRLKIRDLNPLDRPNYPPEIAEQTISSIEEIDSLHSTFVSMSEKLRKSINDVVQAREKEMDAKFLALQAQMNPHFLYNNLANISVMAEEGMNKQIVKLSENMSFMLRYISQMNKKGVKLKEEMDYTLRYLECMDIRYEENLDYYIDIPNEMDSIKIPMLIVQPLVENSIKHGFHIEPPWHIEITGKYEKDFWEITVRDNGPGFEPLVIKSLEDLSISMDANEDIPDLHIDGMGIKNILLRIKMMYRDQSYLHIQNHEKRGASITIGVRTQ</sequence>
<dbReference type="Gene3D" id="6.10.340.10">
    <property type="match status" value="1"/>
</dbReference>
<dbReference type="SUPFAM" id="SSF55874">
    <property type="entry name" value="ATPase domain of HSP90 chaperone/DNA topoisomerase II/histidine kinase"/>
    <property type="match status" value="1"/>
</dbReference>
<evidence type="ECO:0000259" key="3">
    <source>
        <dbReference type="Pfam" id="PF06580"/>
    </source>
</evidence>
<evidence type="ECO:0000259" key="2">
    <source>
        <dbReference type="Pfam" id="PF02518"/>
    </source>
</evidence>
<feature type="domain" description="Histidine kinase/HSP90-like ATPase" evidence="2">
    <location>
        <begin position="501"/>
        <end position="608"/>
    </location>
</feature>
<dbReference type="EMBL" id="CP041666">
    <property type="protein sequence ID" value="QDP41111.1"/>
    <property type="molecule type" value="Genomic_DNA"/>
</dbReference>
<dbReference type="PANTHER" id="PTHR34220">
    <property type="entry name" value="SENSOR HISTIDINE KINASE YPDA"/>
    <property type="match status" value="1"/>
</dbReference>
<reference evidence="4 5" key="1">
    <citation type="submission" date="2019-07" db="EMBL/GenBank/DDBJ databases">
        <authorList>
            <person name="Li J."/>
        </authorList>
    </citation>
    <scope>NUCLEOTIDE SEQUENCE [LARGE SCALE GENOMIC DNA]</scope>
    <source>
        <strain evidence="4 5">TKL69</strain>
    </source>
</reference>
<accession>A0A516KIA8</accession>
<dbReference type="InterPro" id="IPR003594">
    <property type="entry name" value="HATPase_dom"/>
</dbReference>
<dbReference type="GO" id="GO:0000155">
    <property type="term" value="F:phosphorelay sensor kinase activity"/>
    <property type="evidence" value="ECO:0007669"/>
    <property type="project" value="InterPro"/>
</dbReference>
<keyword evidence="5" id="KW-1185">Reference proteome</keyword>
<feature type="domain" description="Signal transduction histidine kinase internal region" evidence="3">
    <location>
        <begin position="406"/>
        <end position="484"/>
    </location>
</feature>
<protein>
    <submittedName>
        <fullName evidence="4">HAMP domain-containing protein</fullName>
    </submittedName>
</protein>
<dbReference type="Gene3D" id="3.30.565.10">
    <property type="entry name" value="Histidine kinase-like ATPase, C-terminal domain"/>
    <property type="match status" value="1"/>
</dbReference>
<keyword evidence="1" id="KW-0812">Transmembrane</keyword>
<dbReference type="AlphaFoldDB" id="A0A516KIA8"/>
<evidence type="ECO:0000313" key="4">
    <source>
        <dbReference type="EMBL" id="QDP41111.1"/>
    </source>
</evidence>
<gene>
    <name evidence="4" type="ORF">FN924_13465</name>
</gene>
<proteinExistence type="predicted"/>
<dbReference type="Pfam" id="PF02518">
    <property type="entry name" value="HATPase_c"/>
    <property type="match status" value="1"/>
</dbReference>
<dbReference type="InterPro" id="IPR036890">
    <property type="entry name" value="HATPase_C_sf"/>
</dbReference>
<evidence type="ECO:0000313" key="5">
    <source>
        <dbReference type="Proteomes" id="UP000315215"/>
    </source>
</evidence>
<feature type="transmembrane region" description="Helical" evidence="1">
    <location>
        <begin position="314"/>
        <end position="333"/>
    </location>
</feature>
<dbReference type="InterPro" id="IPR050640">
    <property type="entry name" value="Bact_2-comp_sensor_kinase"/>
</dbReference>
<dbReference type="InterPro" id="IPR010559">
    <property type="entry name" value="Sig_transdc_His_kin_internal"/>
</dbReference>
<keyword evidence="1" id="KW-1133">Transmembrane helix</keyword>
<dbReference type="KEGG" id="aqt:FN924_13465"/>
<organism evidence="4 5">
    <name type="scientific">Radiobacillus deserti</name>
    <dbReference type="NCBI Taxonomy" id="2594883"/>
    <lineage>
        <taxon>Bacteria</taxon>
        <taxon>Bacillati</taxon>
        <taxon>Bacillota</taxon>
        <taxon>Bacilli</taxon>
        <taxon>Bacillales</taxon>
        <taxon>Bacillaceae</taxon>
        <taxon>Radiobacillus</taxon>
    </lineage>
</organism>
<keyword evidence="1" id="KW-0472">Membrane</keyword>
<dbReference type="GO" id="GO:0016020">
    <property type="term" value="C:membrane"/>
    <property type="evidence" value="ECO:0007669"/>
    <property type="project" value="InterPro"/>
</dbReference>
<evidence type="ECO:0000256" key="1">
    <source>
        <dbReference type="SAM" id="Phobius"/>
    </source>
</evidence>
<dbReference type="PANTHER" id="PTHR34220:SF7">
    <property type="entry name" value="SENSOR HISTIDINE KINASE YPDA"/>
    <property type="match status" value="1"/>
</dbReference>
<name>A0A516KIA8_9BACI</name>